<gene>
    <name evidence="3" type="ORF">NLI96_g9378</name>
</gene>
<protein>
    <submittedName>
        <fullName evidence="3">Uncharacterized protein</fullName>
    </submittedName>
</protein>
<name>A0AAD5UXV1_9APHY</name>
<feature type="compositionally biased region" description="Polar residues" evidence="1">
    <location>
        <begin position="77"/>
        <end position="98"/>
    </location>
</feature>
<feature type="region of interest" description="Disordered" evidence="1">
    <location>
        <begin position="75"/>
        <end position="98"/>
    </location>
</feature>
<dbReference type="AlphaFoldDB" id="A0AAD5UXV1"/>
<keyword evidence="2" id="KW-0472">Membrane</keyword>
<evidence type="ECO:0000313" key="4">
    <source>
        <dbReference type="Proteomes" id="UP001212997"/>
    </source>
</evidence>
<dbReference type="Proteomes" id="UP001212997">
    <property type="component" value="Unassembled WGS sequence"/>
</dbReference>
<keyword evidence="4" id="KW-1185">Reference proteome</keyword>
<dbReference type="EMBL" id="JANAWD010000470">
    <property type="protein sequence ID" value="KAJ3478989.1"/>
    <property type="molecule type" value="Genomic_DNA"/>
</dbReference>
<proteinExistence type="predicted"/>
<reference evidence="3" key="1">
    <citation type="submission" date="2022-07" db="EMBL/GenBank/DDBJ databases">
        <title>Genome Sequence of Physisporinus lineatus.</title>
        <authorList>
            <person name="Buettner E."/>
        </authorList>
    </citation>
    <scope>NUCLEOTIDE SEQUENCE</scope>
    <source>
        <strain evidence="3">VT162</strain>
    </source>
</reference>
<keyword evidence="2" id="KW-1133">Transmembrane helix</keyword>
<evidence type="ECO:0000256" key="1">
    <source>
        <dbReference type="SAM" id="MobiDB-lite"/>
    </source>
</evidence>
<keyword evidence="2" id="KW-0812">Transmembrane</keyword>
<organism evidence="3 4">
    <name type="scientific">Meripilus lineatus</name>
    <dbReference type="NCBI Taxonomy" id="2056292"/>
    <lineage>
        <taxon>Eukaryota</taxon>
        <taxon>Fungi</taxon>
        <taxon>Dikarya</taxon>
        <taxon>Basidiomycota</taxon>
        <taxon>Agaricomycotina</taxon>
        <taxon>Agaricomycetes</taxon>
        <taxon>Polyporales</taxon>
        <taxon>Meripilaceae</taxon>
        <taxon>Meripilus</taxon>
    </lineage>
</organism>
<sequence length="98" mass="10568">MEAIIISLNLLLLLMLVIVYVRFNRALSDLVRGGEITSSASPRASVYTKVVTHYTLTSTLSSVGVSYPSSPEFETLASPTPSRSLVTSTEAQASFSLR</sequence>
<evidence type="ECO:0000256" key="2">
    <source>
        <dbReference type="SAM" id="Phobius"/>
    </source>
</evidence>
<feature type="transmembrane region" description="Helical" evidence="2">
    <location>
        <begin position="6"/>
        <end position="23"/>
    </location>
</feature>
<comment type="caution">
    <text evidence="3">The sequence shown here is derived from an EMBL/GenBank/DDBJ whole genome shotgun (WGS) entry which is preliminary data.</text>
</comment>
<evidence type="ECO:0000313" key="3">
    <source>
        <dbReference type="EMBL" id="KAJ3478989.1"/>
    </source>
</evidence>
<accession>A0AAD5UXV1</accession>